<evidence type="ECO:0000313" key="5">
    <source>
        <dbReference type="Proteomes" id="UP001500051"/>
    </source>
</evidence>
<dbReference type="SUPFAM" id="SSF51182">
    <property type="entry name" value="RmlC-like cupins"/>
    <property type="match status" value="1"/>
</dbReference>
<dbReference type="InterPro" id="IPR005708">
    <property type="entry name" value="Homogentis_dOase"/>
</dbReference>
<dbReference type="PANTHER" id="PTHR11056:SF0">
    <property type="entry name" value="HOMOGENTISATE 1,2-DIOXYGENASE"/>
    <property type="match status" value="1"/>
</dbReference>
<organism evidence="4 5">
    <name type="scientific">Microlunatus aurantiacus</name>
    <dbReference type="NCBI Taxonomy" id="446786"/>
    <lineage>
        <taxon>Bacteria</taxon>
        <taxon>Bacillati</taxon>
        <taxon>Actinomycetota</taxon>
        <taxon>Actinomycetes</taxon>
        <taxon>Propionibacteriales</taxon>
        <taxon>Propionibacteriaceae</taxon>
        <taxon>Microlunatus</taxon>
    </lineage>
</organism>
<dbReference type="InterPro" id="IPR046451">
    <property type="entry name" value="HgmA_C"/>
</dbReference>
<dbReference type="Proteomes" id="UP001500051">
    <property type="component" value="Unassembled WGS sequence"/>
</dbReference>
<dbReference type="PANTHER" id="PTHR11056">
    <property type="entry name" value="HOMOGENTISATE 1,2-DIOXYGENASE"/>
    <property type="match status" value="1"/>
</dbReference>
<evidence type="ECO:0000256" key="2">
    <source>
        <dbReference type="ARBA" id="ARBA00007757"/>
    </source>
</evidence>
<sequence length="398" mass="43547">MAFYRSVGEIPPKRHTVFRQLDGTLYAEELMGEEGFSSDSSLLYHRGIPSAMSGARDWTLPDLTTVANHPLRPLHLRLPELFAGAEPGATDLVTGRVLVLGNPDVRISYVVGSAPSPLYRNATGDECVYIESGSGTVETVFGALSFRDRDYVLLPRATVHRWLPDGVVKAYAIEAGSHIGPPKRYLSKYGQLLEHSPYCERDLHGPTEPLLAEGTDVEIYTKHRGRGPSGIVGSIVMASSHPFDVVGWDGCLYPYTFNVDDFEPITGRVHQPPPVHQVFEGSNFVICNFVPRKVDYHPLAIPVPYYHSNVDSDEVMFYCGGDYEARKGSGIAIGSITLHPGGHSHGPQPGAAEASIGKHYFDELAVMVDTFRPLELGPGAVASDDGRYAGSWDRALRR</sequence>
<feature type="domain" description="Homogentisate 1,2-dioxygenase C-terminal" evidence="3">
    <location>
        <begin position="282"/>
        <end position="376"/>
    </location>
</feature>
<dbReference type="RefSeq" id="WP_344810763.1">
    <property type="nucleotide sequence ID" value="NZ_BAAAYX010000002.1"/>
</dbReference>
<dbReference type="EMBL" id="BAAAYX010000002">
    <property type="protein sequence ID" value="GAA3693016.1"/>
    <property type="molecule type" value="Genomic_DNA"/>
</dbReference>
<dbReference type="Gene3D" id="2.60.120.10">
    <property type="entry name" value="Jelly Rolls"/>
    <property type="match status" value="1"/>
</dbReference>
<evidence type="ECO:0000259" key="3">
    <source>
        <dbReference type="Pfam" id="PF04209"/>
    </source>
</evidence>
<name>A0ABP7CRA5_9ACTN</name>
<proteinExistence type="inferred from homology"/>
<reference evidence="5" key="1">
    <citation type="journal article" date="2019" name="Int. J. Syst. Evol. Microbiol.">
        <title>The Global Catalogue of Microorganisms (GCM) 10K type strain sequencing project: providing services to taxonomists for standard genome sequencing and annotation.</title>
        <authorList>
            <consortium name="The Broad Institute Genomics Platform"/>
            <consortium name="The Broad Institute Genome Sequencing Center for Infectious Disease"/>
            <person name="Wu L."/>
            <person name="Ma J."/>
        </authorList>
    </citation>
    <scope>NUCLEOTIDE SEQUENCE [LARGE SCALE GENOMIC DNA]</scope>
    <source>
        <strain evidence="5">JCM 16548</strain>
    </source>
</reference>
<comment type="cofactor">
    <cofactor evidence="1">
        <name>Fe cation</name>
        <dbReference type="ChEBI" id="CHEBI:24875"/>
    </cofactor>
</comment>
<gene>
    <name evidence="4" type="ORF">GCM10022204_05810</name>
</gene>
<dbReference type="InterPro" id="IPR014710">
    <property type="entry name" value="RmlC-like_jellyroll"/>
</dbReference>
<comment type="similarity">
    <text evidence="2">Belongs to the homogentisate dioxygenase family.</text>
</comment>
<accession>A0ABP7CRA5</accession>
<evidence type="ECO:0000313" key="4">
    <source>
        <dbReference type="EMBL" id="GAA3693016.1"/>
    </source>
</evidence>
<keyword evidence="5" id="KW-1185">Reference proteome</keyword>
<comment type="caution">
    <text evidence="4">The sequence shown here is derived from an EMBL/GenBank/DDBJ whole genome shotgun (WGS) entry which is preliminary data.</text>
</comment>
<dbReference type="InterPro" id="IPR011051">
    <property type="entry name" value="RmlC_Cupin_sf"/>
</dbReference>
<dbReference type="Pfam" id="PF04209">
    <property type="entry name" value="HgmA_C"/>
    <property type="match status" value="1"/>
</dbReference>
<evidence type="ECO:0000256" key="1">
    <source>
        <dbReference type="ARBA" id="ARBA00001962"/>
    </source>
</evidence>
<protein>
    <submittedName>
        <fullName evidence="4">Homogentisate 1,2-dioxygenase</fullName>
    </submittedName>
</protein>